<dbReference type="GO" id="GO:0019287">
    <property type="term" value="P:isopentenyl diphosphate biosynthetic process, mevalonate pathway"/>
    <property type="evidence" value="ECO:0007669"/>
    <property type="project" value="InterPro"/>
</dbReference>
<dbReference type="Pfam" id="PF22700">
    <property type="entry name" value="MVD-like_N"/>
    <property type="match status" value="1"/>
</dbReference>
<dbReference type="InterPro" id="IPR041431">
    <property type="entry name" value="Mvd1_C"/>
</dbReference>
<evidence type="ECO:0000313" key="10">
    <source>
        <dbReference type="EMBL" id="WTP91636.1"/>
    </source>
</evidence>
<evidence type="ECO:0000256" key="7">
    <source>
        <dbReference type="ARBA" id="ARBA00023239"/>
    </source>
</evidence>
<dbReference type="PANTHER" id="PTHR10977">
    <property type="entry name" value="DIPHOSPHOMEVALONATE DECARBOXYLASE"/>
    <property type="match status" value="1"/>
</dbReference>
<dbReference type="SUPFAM" id="SSF55060">
    <property type="entry name" value="GHMP Kinase, C-terminal domain"/>
    <property type="match status" value="1"/>
</dbReference>
<comment type="similarity">
    <text evidence="1">Belongs to the diphosphomevalonate decarboxylase family.</text>
</comment>
<dbReference type="Gene3D" id="3.30.70.890">
    <property type="entry name" value="GHMP kinase, C-terminal domain"/>
    <property type="match status" value="1"/>
</dbReference>
<dbReference type="InterPro" id="IPR029765">
    <property type="entry name" value="Mev_diP_decarb"/>
</dbReference>
<dbReference type="Pfam" id="PF18376">
    <property type="entry name" value="MDD_C"/>
    <property type="match status" value="1"/>
</dbReference>
<evidence type="ECO:0000256" key="6">
    <source>
        <dbReference type="ARBA" id="ARBA00023098"/>
    </source>
</evidence>
<keyword evidence="6" id="KW-0443">Lipid metabolism</keyword>
<accession>A0AAU1IA12</accession>
<dbReference type="InterPro" id="IPR020568">
    <property type="entry name" value="Ribosomal_Su5_D2-typ_SF"/>
</dbReference>
<reference evidence="10" key="1">
    <citation type="submission" date="2022-10" db="EMBL/GenBank/DDBJ databases">
        <title>The complete genomes of actinobacterial strains from the NBC collection.</title>
        <authorList>
            <person name="Joergensen T.S."/>
            <person name="Alvarez Arevalo M."/>
            <person name="Sterndorff E.B."/>
            <person name="Faurdal D."/>
            <person name="Vuksanovic O."/>
            <person name="Mourched A.-S."/>
            <person name="Charusanti P."/>
            <person name="Shaw S."/>
            <person name="Blin K."/>
            <person name="Weber T."/>
        </authorList>
    </citation>
    <scope>NUCLEOTIDE SEQUENCE</scope>
    <source>
        <strain evidence="10">NBC 00180</strain>
    </source>
</reference>
<sequence>MWATANANLALVKYWGKSGLPGNQAANASLSVTLEGLISLAAVRERRDADIDRAAWSPPGPVEDLTRFVGQARTALGIRHPLDVAVTSNFPVGAGLASSASAYAALATALAAAAGRPDADLSALVRSGSGSACRSLLAGFVEWQPGAGKGDVTQVAPPAHWPLCVIVAVTREQPKRISSREGMRRTAVTSPFYDAWLAANPEDMRAAREAVRHRNLDSLGPVMEHNAMRMHATALGADPPLLYWEPATLAVVHAVWRLRESGTPAYFSIDAGPQVKVLCEPAHADEVAERLGEVPGVSRLIRSRPGQAPRVVTHPPSWAQLPPTWRDWQ</sequence>
<dbReference type="Gene3D" id="3.30.230.10">
    <property type="match status" value="1"/>
</dbReference>
<dbReference type="AlphaFoldDB" id="A0AAU1IA12"/>
<organism evidence="10">
    <name type="scientific">Streptomyces sp. NBC_00180</name>
    <dbReference type="NCBI Taxonomy" id="2903632"/>
    <lineage>
        <taxon>Bacteria</taxon>
        <taxon>Bacillati</taxon>
        <taxon>Actinomycetota</taxon>
        <taxon>Actinomycetes</taxon>
        <taxon>Kitasatosporales</taxon>
        <taxon>Streptomycetaceae</taxon>
        <taxon>Streptomyces</taxon>
    </lineage>
</organism>
<evidence type="ECO:0000256" key="2">
    <source>
        <dbReference type="ARBA" id="ARBA00012296"/>
    </source>
</evidence>
<dbReference type="NCBIfam" id="TIGR01240">
    <property type="entry name" value="mevDPdecarb"/>
    <property type="match status" value="1"/>
</dbReference>
<dbReference type="InterPro" id="IPR053859">
    <property type="entry name" value="MVD-like_N"/>
</dbReference>
<dbReference type="EMBL" id="CP108140">
    <property type="protein sequence ID" value="WTP91636.1"/>
    <property type="molecule type" value="Genomic_DNA"/>
</dbReference>
<dbReference type="InterPro" id="IPR005935">
    <property type="entry name" value="Mev_decarb"/>
</dbReference>
<feature type="domain" description="Mvd1 C-terminal" evidence="8">
    <location>
        <begin position="165"/>
        <end position="293"/>
    </location>
</feature>
<gene>
    <name evidence="10" type="primary">mvaD</name>
    <name evidence="10" type="ORF">OG477_43245</name>
</gene>
<dbReference type="PIRSF" id="PIRSF015950">
    <property type="entry name" value="Mev_P_decrbx"/>
    <property type="match status" value="1"/>
</dbReference>
<evidence type="ECO:0000256" key="1">
    <source>
        <dbReference type="ARBA" id="ARBA00008831"/>
    </source>
</evidence>
<keyword evidence="3" id="KW-0444">Lipid biosynthesis</keyword>
<dbReference type="EC" id="4.1.1.33" evidence="2"/>
<keyword evidence="5" id="KW-0067">ATP-binding</keyword>
<dbReference type="SUPFAM" id="SSF54211">
    <property type="entry name" value="Ribosomal protein S5 domain 2-like"/>
    <property type="match status" value="1"/>
</dbReference>
<name>A0AAU1IA12_9ACTN</name>
<evidence type="ECO:0000256" key="3">
    <source>
        <dbReference type="ARBA" id="ARBA00022516"/>
    </source>
</evidence>
<proteinExistence type="inferred from homology"/>
<evidence type="ECO:0000256" key="5">
    <source>
        <dbReference type="ARBA" id="ARBA00022840"/>
    </source>
</evidence>
<evidence type="ECO:0000259" key="8">
    <source>
        <dbReference type="Pfam" id="PF18376"/>
    </source>
</evidence>
<dbReference type="InterPro" id="IPR014721">
    <property type="entry name" value="Ribsml_uS5_D2-typ_fold_subgr"/>
</dbReference>
<dbReference type="InterPro" id="IPR036554">
    <property type="entry name" value="GHMP_kinase_C_sf"/>
</dbReference>
<dbReference type="GO" id="GO:0005524">
    <property type="term" value="F:ATP binding"/>
    <property type="evidence" value="ECO:0007669"/>
    <property type="project" value="UniProtKB-KW"/>
</dbReference>
<dbReference type="GO" id="GO:0004163">
    <property type="term" value="F:diphosphomevalonate decarboxylase activity"/>
    <property type="evidence" value="ECO:0007669"/>
    <property type="project" value="UniProtKB-EC"/>
</dbReference>
<evidence type="ECO:0000259" key="9">
    <source>
        <dbReference type="Pfam" id="PF22700"/>
    </source>
</evidence>
<keyword evidence="4" id="KW-0547">Nucleotide-binding</keyword>
<protein>
    <recommendedName>
        <fullName evidence="2">diphosphomevalonate decarboxylase</fullName>
        <ecNumber evidence="2">4.1.1.33</ecNumber>
    </recommendedName>
</protein>
<keyword evidence="7 10" id="KW-0456">Lyase</keyword>
<dbReference type="GO" id="GO:0005829">
    <property type="term" value="C:cytosol"/>
    <property type="evidence" value="ECO:0007669"/>
    <property type="project" value="InterPro"/>
</dbReference>
<dbReference type="PANTHER" id="PTHR10977:SF3">
    <property type="entry name" value="DIPHOSPHOMEVALONATE DECARBOXYLASE"/>
    <property type="match status" value="1"/>
</dbReference>
<feature type="domain" description="Diphosphomevalonate decarboxylase-like N-terminal" evidence="9">
    <location>
        <begin position="5"/>
        <end position="148"/>
    </location>
</feature>
<evidence type="ECO:0000256" key="4">
    <source>
        <dbReference type="ARBA" id="ARBA00022741"/>
    </source>
</evidence>